<evidence type="ECO:0000256" key="1">
    <source>
        <dbReference type="SAM" id="MobiDB-lite"/>
    </source>
</evidence>
<dbReference type="RefSeq" id="WP_245348194.1">
    <property type="nucleotide sequence ID" value="NZ_BAAAMI010000016.1"/>
</dbReference>
<sequence>MSAGEMAVPAPDPRTDPPPRGGERETLMGFLDYQRRTLELKCAGLTAAELGTRAVPPSGLSLLGLVRHLSDVERFWVRSALAGDPAPPLYRGTDGNDTDFDFPAADARMVALSLAAWKDEMAFADAALDSEPLDRAVPAGHHGTVSVRWILVHLIEEYSRHNGHADLLRECLDGTVGE</sequence>
<organism evidence="2 3">
    <name type="scientific">Paeniglutamicibacter psychrophenolicus</name>
    <dbReference type="NCBI Taxonomy" id="257454"/>
    <lineage>
        <taxon>Bacteria</taxon>
        <taxon>Bacillati</taxon>
        <taxon>Actinomycetota</taxon>
        <taxon>Actinomycetes</taxon>
        <taxon>Micrococcales</taxon>
        <taxon>Micrococcaceae</taxon>
        <taxon>Paeniglutamicibacter</taxon>
    </lineage>
</organism>
<dbReference type="Gene3D" id="1.20.120.450">
    <property type="entry name" value="dinb family like domain"/>
    <property type="match status" value="1"/>
</dbReference>
<dbReference type="Pfam" id="PF04978">
    <property type="entry name" value="MST"/>
    <property type="match status" value="1"/>
</dbReference>
<dbReference type="InterPro" id="IPR007061">
    <property type="entry name" value="MST-like"/>
</dbReference>
<accession>A0ABS4WIV3</accession>
<evidence type="ECO:0000313" key="3">
    <source>
        <dbReference type="Proteomes" id="UP000766570"/>
    </source>
</evidence>
<name>A0ABS4WIV3_9MICC</name>
<protein>
    <submittedName>
        <fullName evidence="2">Damage-inducible protein DinB</fullName>
    </submittedName>
</protein>
<dbReference type="EMBL" id="JAGIOE010000001">
    <property type="protein sequence ID" value="MBP2375893.1"/>
    <property type="molecule type" value="Genomic_DNA"/>
</dbReference>
<dbReference type="Proteomes" id="UP000766570">
    <property type="component" value="Unassembled WGS sequence"/>
</dbReference>
<dbReference type="InterPro" id="IPR034660">
    <property type="entry name" value="DinB/YfiT-like"/>
</dbReference>
<evidence type="ECO:0000313" key="2">
    <source>
        <dbReference type="EMBL" id="MBP2375893.1"/>
    </source>
</evidence>
<feature type="compositionally biased region" description="Basic and acidic residues" evidence="1">
    <location>
        <begin position="13"/>
        <end position="23"/>
    </location>
</feature>
<reference evidence="2 3" key="1">
    <citation type="submission" date="2021-03" db="EMBL/GenBank/DDBJ databases">
        <title>Sequencing the genomes of 1000 actinobacteria strains.</title>
        <authorList>
            <person name="Klenk H.-P."/>
        </authorList>
    </citation>
    <scope>NUCLEOTIDE SEQUENCE [LARGE SCALE GENOMIC DNA]</scope>
    <source>
        <strain evidence="2 3">DSM 15454</strain>
    </source>
</reference>
<feature type="region of interest" description="Disordered" evidence="1">
    <location>
        <begin position="1"/>
        <end position="23"/>
    </location>
</feature>
<dbReference type="SUPFAM" id="SSF109854">
    <property type="entry name" value="DinB/YfiT-like putative metalloenzymes"/>
    <property type="match status" value="1"/>
</dbReference>
<gene>
    <name evidence="2" type="ORF">JOF46_003805</name>
</gene>
<proteinExistence type="predicted"/>
<comment type="caution">
    <text evidence="2">The sequence shown here is derived from an EMBL/GenBank/DDBJ whole genome shotgun (WGS) entry which is preliminary data.</text>
</comment>
<keyword evidence="3" id="KW-1185">Reference proteome</keyword>